<keyword evidence="2" id="KW-1185">Reference proteome</keyword>
<evidence type="ECO:0000313" key="2">
    <source>
        <dbReference type="Proteomes" id="UP001341281"/>
    </source>
</evidence>
<organism evidence="1 2">
    <name type="scientific">Paspalum notatum var. saurae</name>
    <dbReference type="NCBI Taxonomy" id="547442"/>
    <lineage>
        <taxon>Eukaryota</taxon>
        <taxon>Viridiplantae</taxon>
        <taxon>Streptophyta</taxon>
        <taxon>Embryophyta</taxon>
        <taxon>Tracheophyta</taxon>
        <taxon>Spermatophyta</taxon>
        <taxon>Magnoliopsida</taxon>
        <taxon>Liliopsida</taxon>
        <taxon>Poales</taxon>
        <taxon>Poaceae</taxon>
        <taxon>PACMAD clade</taxon>
        <taxon>Panicoideae</taxon>
        <taxon>Andropogonodae</taxon>
        <taxon>Paspaleae</taxon>
        <taxon>Paspalinae</taxon>
        <taxon>Paspalum</taxon>
    </lineage>
</organism>
<gene>
    <name evidence="1" type="ORF">U9M48_025897</name>
</gene>
<name>A0AAQ3TRD3_PASNO</name>
<dbReference type="Proteomes" id="UP001341281">
    <property type="component" value="Chromosome 05"/>
</dbReference>
<protein>
    <submittedName>
        <fullName evidence="1">Uncharacterized protein</fullName>
    </submittedName>
</protein>
<dbReference type="InterPro" id="IPR036691">
    <property type="entry name" value="Endo/exonu/phosph_ase_sf"/>
</dbReference>
<dbReference type="AlphaFoldDB" id="A0AAQ3TRD3"/>
<reference evidence="1 2" key="1">
    <citation type="submission" date="2024-02" db="EMBL/GenBank/DDBJ databases">
        <title>High-quality chromosome-scale genome assembly of Pensacola bahiagrass (Paspalum notatum Flugge var. saurae).</title>
        <authorList>
            <person name="Vega J.M."/>
            <person name="Podio M."/>
            <person name="Orjuela J."/>
            <person name="Siena L.A."/>
            <person name="Pessino S.C."/>
            <person name="Combes M.C."/>
            <person name="Mariac C."/>
            <person name="Albertini E."/>
            <person name="Pupilli F."/>
            <person name="Ortiz J.P.A."/>
            <person name="Leblanc O."/>
        </authorList>
    </citation>
    <scope>NUCLEOTIDE SEQUENCE [LARGE SCALE GENOMIC DNA]</scope>
    <source>
        <strain evidence="1">R1</strain>
        <tissue evidence="1">Leaf</tissue>
    </source>
</reference>
<accession>A0AAQ3TRD3</accession>
<sequence>MPAMKRAQVNLCRRLGFPTEEEGHNSVEQALKDYVAMFDTALPDFAIAALSNLLGVDDEYIEQLDEALIGMVGQGIDGLIAGEGIPAAGVAAAVLNNFVFKPANGTKGGILLLWNDTFVDVTDISIKLFSVMATLTVKSSNTSFLITVVYGPMRGNRKPTFLRELRRLKPSTDQKWLVLRDFNLIYRARDKNNRNLNLRTARNSTIK</sequence>
<dbReference type="EMBL" id="CP144749">
    <property type="protein sequence ID" value="WVZ78136.1"/>
    <property type="molecule type" value="Genomic_DNA"/>
</dbReference>
<proteinExistence type="predicted"/>
<dbReference type="SUPFAM" id="SSF56219">
    <property type="entry name" value="DNase I-like"/>
    <property type="match status" value="1"/>
</dbReference>
<dbReference type="Gene3D" id="3.60.10.10">
    <property type="entry name" value="Endonuclease/exonuclease/phosphatase"/>
    <property type="match status" value="1"/>
</dbReference>
<evidence type="ECO:0000313" key="1">
    <source>
        <dbReference type="EMBL" id="WVZ78136.1"/>
    </source>
</evidence>